<dbReference type="PROSITE" id="PS00463">
    <property type="entry name" value="ZN2_CY6_FUNGAL_1"/>
    <property type="match status" value="1"/>
</dbReference>
<feature type="domain" description="Zn(2)-C6 fungal-type" evidence="3">
    <location>
        <begin position="5"/>
        <end position="33"/>
    </location>
</feature>
<gene>
    <name evidence="4" type="ORF">QYS62_006771</name>
</gene>
<protein>
    <submittedName>
        <fullName evidence="4">Fungal-specific transcription factor domain-containing protein</fullName>
    </submittedName>
</protein>
<evidence type="ECO:0000256" key="1">
    <source>
        <dbReference type="ARBA" id="ARBA00004123"/>
    </source>
</evidence>
<sequence>MPSLGCGTCRARKVRCDQAFPHCNRCVKSGRECKGYGLQLSWPRRNDTRRAVVGPTPQQSRRNRVRAEYQLVNTSCLDIELHDLVSSSTKTYGISMQGVVKSVPDVVGGEPPNSLGKSLSLPRGPTLGTNIRLSSFDKVLFQYFIHKASYSITAFGHNALRVREILIRISLADTSPSSTAVLKSTLALASFHRDNTLQTTSRYKVAALQKLAESTQGPIGITESACHVAAGIVLCTLEVHQNSMKSSHWLWYACGATKIVKNAGLDEMRQDEDITALVGWVHYCNTISRFSLRHWQPNVTLDQIKGSDIGFETFHPAVCGHGQPESLSGKPHEILYLLSEVFNTVVESSNPVRNTENYRKQLHTLDFELQILAERENHEHTATSKPNPIFDLVVELYRLATLIYLHRASSGILTTDQRFPGWVDQAFALLSQLPACQWPFPLLIFGCEAQTEEQRITILDIMQRTIENGQHRNVTTTEQVIKTVWNQSDLVSGDLDYVHKLGVILSSTQRSVPAFI</sequence>
<evidence type="ECO:0000313" key="5">
    <source>
        <dbReference type="Proteomes" id="UP001489902"/>
    </source>
</evidence>
<keyword evidence="5" id="KW-1185">Reference proteome</keyword>
<accession>A0ABZ2WYC1</accession>
<dbReference type="InterPro" id="IPR036864">
    <property type="entry name" value="Zn2-C6_fun-type_DNA-bd_sf"/>
</dbReference>
<dbReference type="InterPro" id="IPR021858">
    <property type="entry name" value="Fun_TF"/>
</dbReference>
<dbReference type="SMART" id="SM00066">
    <property type="entry name" value="GAL4"/>
    <property type="match status" value="1"/>
</dbReference>
<keyword evidence="2" id="KW-0539">Nucleus</keyword>
<dbReference type="PROSITE" id="PS50048">
    <property type="entry name" value="ZN2_CY6_FUNGAL_2"/>
    <property type="match status" value="1"/>
</dbReference>
<proteinExistence type="predicted"/>
<reference evidence="4 5" key="1">
    <citation type="submission" date="2024-04" db="EMBL/GenBank/DDBJ databases">
        <title>Complete genome sequence of Fusarium acuminatum.</title>
        <authorList>
            <person name="Lan B."/>
        </authorList>
    </citation>
    <scope>NUCLEOTIDE SEQUENCE [LARGE SCALE GENOMIC DNA]</scope>
    <source>
        <strain evidence="4">1A</strain>
    </source>
</reference>
<comment type="subcellular location">
    <subcellularLocation>
        <location evidence="1">Nucleus</location>
    </subcellularLocation>
</comment>
<dbReference type="CDD" id="cd00067">
    <property type="entry name" value="GAL4"/>
    <property type="match status" value="1"/>
</dbReference>
<evidence type="ECO:0000256" key="2">
    <source>
        <dbReference type="ARBA" id="ARBA00023242"/>
    </source>
</evidence>
<dbReference type="SUPFAM" id="SSF57701">
    <property type="entry name" value="Zn2/Cys6 DNA-binding domain"/>
    <property type="match status" value="1"/>
</dbReference>
<dbReference type="Gene3D" id="4.10.240.10">
    <property type="entry name" value="Zn(2)-C6 fungal-type DNA-binding domain"/>
    <property type="match status" value="1"/>
</dbReference>
<dbReference type="Proteomes" id="UP001489902">
    <property type="component" value="Chromosome 3"/>
</dbReference>
<dbReference type="Pfam" id="PF00172">
    <property type="entry name" value="Zn_clus"/>
    <property type="match status" value="1"/>
</dbReference>
<dbReference type="InterPro" id="IPR001138">
    <property type="entry name" value="Zn2Cys6_DnaBD"/>
</dbReference>
<evidence type="ECO:0000313" key="4">
    <source>
        <dbReference type="EMBL" id="WZH45703.1"/>
    </source>
</evidence>
<dbReference type="PANTHER" id="PTHR37534">
    <property type="entry name" value="TRANSCRIPTIONAL ACTIVATOR PROTEIN UGA3"/>
    <property type="match status" value="1"/>
</dbReference>
<organism evidence="4 5">
    <name type="scientific">Fusarium acuminatum</name>
    <dbReference type="NCBI Taxonomy" id="5515"/>
    <lineage>
        <taxon>Eukaryota</taxon>
        <taxon>Fungi</taxon>
        <taxon>Dikarya</taxon>
        <taxon>Ascomycota</taxon>
        <taxon>Pezizomycotina</taxon>
        <taxon>Sordariomycetes</taxon>
        <taxon>Hypocreomycetidae</taxon>
        <taxon>Hypocreales</taxon>
        <taxon>Nectriaceae</taxon>
        <taxon>Fusarium</taxon>
        <taxon>Fusarium tricinctum species complex</taxon>
    </lineage>
</organism>
<name>A0ABZ2WYC1_9HYPO</name>
<dbReference type="Pfam" id="PF11951">
    <property type="entry name" value="Fungal_trans_2"/>
    <property type="match status" value="1"/>
</dbReference>
<dbReference type="PANTHER" id="PTHR37534:SF39">
    <property type="entry name" value="TRANSCRIPTION FACTOR DOMAIN-CONTAINING PROTEIN"/>
    <property type="match status" value="1"/>
</dbReference>
<dbReference type="EMBL" id="CP151262">
    <property type="protein sequence ID" value="WZH45703.1"/>
    <property type="molecule type" value="Genomic_DNA"/>
</dbReference>
<evidence type="ECO:0000259" key="3">
    <source>
        <dbReference type="PROSITE" id="PS50048"/>
    </source>
</evidence>